<accession>A0A6A4SUP1</accession>
<name>A0A6A4SUP1_SCOMX</name>
<gene>
    <name evidence="1" type="ORF">F2P81_010547</name>
</gene>
<reference evidence="1 2" key="1">
    <citation type="submission" date="2019-06" db="EMBL/GenBank/DDBJ databases">
        <title>Draft genomes of female and male turbot (Scophthalmus maximus).</title>
        <authorList>
            <person name="Xu H."/>
            <person name="Xu X.-W."/>
            <person name="Shao C."/>
            <person name="Chen S."/>
        </authorList>
    </citation>
    <scope>NUCLEOTIDE SEQUENCE [LARGE SCALE GENOMIC DNA]</scope>
    <source>
        <strain evidence="1">Ysfricsl-2016a</strain>
        <tissue evidence="1">Blood</tissue>
    </source>
</reference>
<dbReference type="Proteomes" id="UP000438429">
    <property type="component" value="Unassembled WGS sequence"/>
</dbReference>
<sequence>MVAKATACRQKEGEPEEPLVGSVSVRLLQIWSGGFYVNKNLFLFKCRLTFKSDSERHITIQYRALQTVQARYGKLWKFPQSYKESTPSTAGRVEAEDAATNRRTDELRHFRTSLTGVFERFMCH</sequence>
<evidence type="ECO:0000313" key="1">
    <source>
        <dbReference type="EMBL" id="KAF0037673.1"/>
    </source>
</evidence>
<evidence type="ECO:0000313" key="2">
    <source>
        <dbReference type="Proteomes" id="UP000438429"/>
    </source>
</evidence>
<proteinExistence type="predicted"/>
<dbReference type="EMBL" id="VEVO01000009">
    <property type="protein sequence ID" value="KAF0037673.1"/>
    <property type="molecule type" value="Genomic_DNA"/>
</dbReference>
<comment type="caution">
    <text evidence="1">The sequence shown here is derived from an EMBL/GenBank/DDBJ whole genome shotgun (WGS) entry which is preliminary data.</text>
</comment>
<protein>
    <submittedName>
        <fullName evidence="1">Uncharacterized protein</fullName>
    </submittedName>
</protein>
<dbReference type="AlphaFoldDB" id="A0A6A4SUP1"/>
<organism evidence="1 2">
    <name type="scientific">Scophthalmus maximus</name>
    <name type="common">Turbot</name>
    <name type="synonym">Psetta maxima</name>
    <dbReference type="NCBI Taxonomy" id="52904"/>
    <lineage>
        <taxon>Eukaryota</taxon>
        <taxon>Metazoa</taxon>
        <taxon>Chordata</taxon>
        <taxon>Craniata</taxon>
        <taxon>Vertebrata</taxon>
        <taxon>Euteleostomi</taxon>
        <taxon>Actinopterygii</taxon>
        <taxon>Neopterygii</taxon>
        <taxon>Teleostei</taxon>
        <taxon>Neoteleostei</taxon>
        <taxon>Acanthomorphata</taxon>
        <taxon>Carangaria</taxon>
        <taxon>Pleuronectiformes</taxon>
        <taxon>Pleuronectoidei</taxon>
        <taxon>Scophthalmidae</taxon>
        <taxon>Scophthalmus</taxon>
    </lineage>
</organism>